<gene>
    <name evidence="1" type="ORF">GPA21_08675</name>
</gene>
<keyword evidence="2" id="KW-1185">Reference proteome</keyword>
<accession>A0A972FD15</accession>
<evidence type="ECO:0000313" key="2">
    <source>
        <dbReference type="Proteomes" id="UP000599523"/>
    </source>
</evidence>
<protein>
    <submittedName>
        <fullName evidence="1">Uncharacterized protein</fullName>
    </submittedName>
</protein>
<proteinExistence type="predicted"/>
<organism evidence="1 2">
    <name type="scientific">Azoarcus taiwanensis</name>
    <dbReference type="NCBI Taxonomy" id="666964"/>
    <lineage>
        <taxon>Bacteria</taxon>
        <taxon>Pseudomonadati</taxon>
        <taxon>Pseudomonadota</taxon>
        <taxon>Betaproteobacteria</taxon>
        <taxon>Rhodocyclales</taxon>
        <taxon>Zoogloeaceae</taxon>
        <taxon>Azoarcus</taxon>
    </lineage>
</organism>
<sequence length="88" mass="9954">MPDIHMYDRAPEWIQAVIIEHYMLDTRSASATVRRLASMLNEVNVEDAQLVARALSLARTLVHDEMLRLGSPLSVFARSYASIRLAEV</sequence>
<comment type="caution">
    <text evidence="1">The sequence shown here is derived from an EMBL/GenBank/DDBJ whole genome shotgun (WGS) entry which is preliminary data.</text>
</comment>
<dbReference type="Proteomes" id="UP000599523">
    <property type="component" value="Unassembled WGS sequence"/>
</dbReference>
<name>A0A972FD15_9RHOO</name>
<reference evidence="1" key="1">
    <citation type="submission" date="2019-12" db="EMBL/GenBank/DDBJ databases">
        <title>Comparative genomics gives insights into the taxonomy of the Azoarcus-Aromatoleum group and reveals separate origins of nif in the plant-associated Azoarcus and non-plant-associated Aromatoleum sub-groups.</title>
        <authorList>
            <person name="Lafos M."/>
            <person name="Maluk M."/>
            <person name="Batista M."/>
            <person name="Junghare M."/>
            <person name="Carmona M."/>
            <person name="Faoro H."/>
            <person name="Cruz L.M."/>
            <person name="Battistoni F."/>
            <person name="De Souza E."/>
            <person name="Pedrosa F."/>
            <person name="Chen W.-M."/>
            <person name="Poole P.S."/>
            <person name="Dixon R.A."/>
            <person name="James E.K."/>
        </authorList>
    </citation>
    <scope>NUCLEOTIDE SEQUENCE</scope>
    <source>
        <strain evidence="1">NSC3</strain>
    </source>
</reference>
<dbReference type="AlphaFoldDB" id="A0A972FD15"/>
<evidence type="ECO:0000313" key="1">
    <source>
        <dbReference type="EMBL" id="NMG03047.1"/>
    </source>
</evidence>
<dbReference type="EMBL" id="WTVM01000041">
    <property type="protein sequence ID" value="NMG03047.1"/>
    <property type="molecule type" value="Genomic_DNA"/>
</dbReference>